<evidence type="ECO:0000259" key="3">
    <source>
        <dbReference type="Pfam" id="PF01494"/>
    </source>
</evidence>
<dbReference type="PANTHER" id="PTHR13789">
    <property type="entry name" value="MONOOXYGENASE"/>
    <property type="match status" value="1"/>
</dbReference>
<keyword evidence="2" id="KW-0503">Monooxygenase</keyword>
<comment type="caution">
    <text evidence="4">The sequence shown here is derived from an EMBL/GenBank/DDBJ whole genome shotgun (WGS) entry which is preliminary data.</text>
</comment>
<dbReference type="InterPro" id="IPR050493">
    <property type="entry name" value="FAD-dep_Monooxygenase_BioMet"/>
</dbReference>
<dbReference type="GO" id="GO:0071949">
    <property type="term" value="F:FAD binding"/>
    <property type="evidence" value="ECO:0007669"/>
    <property type="project" value="InterPro"/>
</dbReference>
<evidence type="ECO:0000256" key="1">
    <source>
        <dbReference type="ARBA" id="ARBA00023002"/>
    </source>
</evidence>
<dbReference type="Gene3D" id="3.50.50.60">
    <property type="entry name" value="FAD/NAD(P)-binding domain"/>
    <property type="match status" value="1"/>
</dbReference>
<dbReference type="SUPFAM" id="SSF51905">
    <property type="entry name" value="FAD/NAD(P)-binding domain"/>
    <property type="match status" value="1"/>
</dbReference>
<evidence type="ECO:0000256" key="2">
    <source>
        <dbReference type="ARBA" id="ARBA00023033"/>
    </source>
</evidence>
<protein>
    <submittedName>
        <fullName evidence="4">FAD-dependent oxidoreductase</fullName>
    </submittedName>
</protein>
<dbReference type="AlphaFoldDB" id="A0A8H9H1D1"/>
<accession>A0A8H9H1D1</accession>
<proteinExistence type="predicted"/>
<reference evidence="4" key="1">
    <citation type="journal article" date="2014" name="Int. J. Syst. Evol. Microbiol.">
        <title>Complete genome sequence of Corynebacterium casei LMG S-19264T (=DSM 44701T), isolated from a smear-ripened cheese.</title>
        <authorList>
            <consortium name="US DOE Joint Genome Institute (JGI-PGF)"/>
            <person name="Walter F."/>
            <person name="Albersmeier A."/>
            <person name="Kalinowski J."/>
            <person name="Ruckert C."/>
        </authorList>
    </citation>
    <scope>NUCLEOTIDE SEQUENCE</scope>
    <source>
        <strain evidence="4">CGMCC 4.7138</strain>
    </source>
</reference>
<feature type="domain" description="FAD-binding" evidence="3">
    <location>
        <begin position="3"/>
        <end position="338"/>
    </location>
</feature>
<keyword evidence="5" id="KW-1185">Reference proteome</keyword>
<dbReference type="PRINTS" id="PR00420">
    <property type="entry name" value="RNGMNOXGNASE"/>
</dbReference>
<evidence type="ECO:0000313" key="5">
    <source>
        <dbReference type="Proteomes" id="UP000653480"/>
    </source>
</evidence>
<dbReference type="RefSeq" id="WP_142570027.1">
    <property type="nucleotide sequence ID" value="NZ_BMMN01000005.1"/>
</dbReference>
<reference evidence="4" key="2">
    <citation type="submission" date="2020-09" db="EMBL/GenBank/DDBJ databases">
        <authorList>
            <person name="Sun Q."/>
            <person name="Zhou Y."/>
        </authorList>
    </citation>
    <scope>NUCLEOTIDE SEQUENCE</scope>
    <source>
        <strain evidence="4">CGMCC 4.7138</strain>
    </source>
</reference>
<dbReference type="OrthoDB" id="9782160at2"/>
<gene>
    <name evidence="4" type="ORF">GCM10011574_32140</name>
</gene>
<dbReference type="PANTHER" id="PTHR13789:SF309">
    <property type="entry name" value="PUTATIVE (AFU_ORTHOLOGUE AFUA_6G14510)-RELATED"/>
    <property type="match status" value="1"/>
</dbReference>
<dbReference type="InterPro" id="IPR036188">
    <property type="entry name" value="FAD/NAD-bd_sf"/>
</dbReference>
<name>A0A8H9H1D1_9ACTN</name>
<sequence length="395" mass="42643">MKNVAIIGGGIAGPVTALALRKAGIDATIYEAYPTSAEGVGGSLVLAPNGMAALEIVGVAGAVRAAAQPSTRSVMTLGSRTRLELPSLSQVGPLHAVRRADLYRALHDEAVKQGVNVEYGRRLTGVEGTTAVFADGSRARFDVLVGADGIHSTVRRLIDPDAPGPKWTGMLGVEGVSSYDVPEDPETIVFAFGRRGYYLYWRNAAGGSTWGVNLPYHRPLSLTQAREVPHEEWMRILLETYGEDVPGGDLLRHTPMTSMQVTGALYIMPSVPHWYRDRMVLVGDAVHAPSNSSGQGASLSIESAVELARCLRDIEDVPRAFATYERLRRTRVEKVAARTSKINSTKAPGPVVQKLIPLLMPLMLKTFMNPDKTVGPEQRYRIDWDTPVGAAAHLA</sequence>
<dbReference type="EMBL" id="BMMN01000005">
    <property type="protein sequence ID" value="GGO13087.1"/>
    <property type="molecule type" value="Genomic_DNA"/>
</dbReference>
<dbReference type="Pfam" id="PF01494">
    <property type="entry name" value="FAD_binding_3"/>
    <property type="match status" value="1"/>
</dbReference>
<organism evidence="4 5">
    <name type="scientific">Microbispora bryophytorum</name>
    <dbReference type="NCBI Taxonomy" id="1460882"/>
    <lineage>
        <taxon>Bacteria</taxon>
        <taxon>Bacillati</taxon>
        <taxon>Actinomycetota</taxon>
        <taxon>Actinomycetes</taxon>
        <taxon>Streptosporangiales</taxon>
        <taxon>Streptosporangiaceae</taxon>
        <taxon>Microbispora</taxon>
    </lineage>
</organism>
<evidence type="ECO:0000313" key="4">
    <source>
        <dbReference type="EMBL" id="GGO13087.1"/>
    </source>
</evidence>
<dbReference type="Proteomes" id="UP000653480">
    <property type="component" value="Unassembled WGS sequence"/>
</dbReference>
<dbReference type="InterPro" id="IPR002938">
    <property type="entry name" value="FAD-bd"/>
</dbReference>
<dbReference type="GO" id="GO:0004497">
    <property type="term" value="F:monooxygenase activity"/>
    <property type="evidence" value="ECO:0007669"/>
    <property type="project" value="UniProtKB-KW"/>
</dbReference>
<keyword evidence="1" id="KW-0560">Oxidoreductase</keyword>